<dbReference type="PROSITE" id="PS00092">
    <property type="entry name" value="N6_MTASE"/>
    <property type="match status" value="1"/>
</dbReference>
<evidence type="ECO:0000259" key="5">
    <source>
        <dbReference type="Pfam" id="PF13588"/>
    </source>
</evidence>
<keyword evidence="6" id="KW-0489">Methyltransferase</keyword>
<dbReference type="Gene3D" id="3.90.1570.30">
    <property type="match status" value="1"/>
</dbReference>
<dbReference type="SUPFAM" id="SSF53335">
    <property type="entry name" value="S-adenosyl-L-methionine-dependent methyltransferases"/>
    <property type="match status" value="1"/>
</dbReference>
<protein>
    <submittedName>
        <fullName evidence="6">N-6 DNA methylase</fullName>
    </submittedName>
</protein>
<dbReference type="Gene3D" id="3.90.220.20">
    <property type="entry name" value="DNA methylase specificity domains"/>
    <property type="match status" value="1"/>
</dbReference>
<evidence type="ECO:0000259" key="4">
    <source>
        <dbReference type="Pfam" id="PF02384"/>
    </source>
</evidence>
<dbReference type="InterPro" id="IPR029063">
    <property type="entry name" value="SAM-dependent_MTases_sf"/>
</dbReference>
<keyword evidence="3" id="KW-0238">DNA-binding</keyword>
<dbReference type="InterPro" id="IPR029464">
    <property type="entry name" value="HSDR_N"/>
</dbReference>
<feature type="domain" description="Type I restriction enzyme R protein N-terminal" evidence="5">
    <location>
        <begin position="17"/>
        <end position="129"/>
    </location>
</feature>
<dbReference type="InterPro" id="IPR002052">
    <property type="entry name" value="DNA_methylase_N6_adenine_CS"/>
</dbReference>
<reference evidence="6 7" key="1">
    <citation type="submission" date="2021-03" db="EMBL/GenBank/DDBJ databases">
        <title>Complete genome of Polaribacter_sp.G4M1.</title>
        <authorList>
            <person name="Jeong S.W."/>
            <person name="Bae J.W."/>
        </authorList>
    </citation>
    <scope>NUCLEOTIDE SEQUENCE [LARGE SCALE GENOMIC DNA]</scope>
    <source>
        <strain evidence="6 7">G4M1</strain>
    </source>
</reference>
<proteinExistence type="inferred from homology"/>
<dbReference type="SUPFAM" id="SSF116734">
    <property type="entry name" value="DNA methylase specificity domain"/>
    <property type="match status" value="1"/>
</dbReference>
<evidence type="ECO:0000313" key="7">
    <source>
        <dbReference type="Proteomes" id="UP000663935"/>
    </source>
</evidence>
<dbReference type="InterPro" id="IPR044946">
    <property type="entry name" value="Restrct_endonuc_typeI_TRD_sf"/>
</dbReference>
<accession>A0ABX7SQC4</accession>
<dbReference type="GO" id="GO:0008168">
    <property type="term" value="F:methyltransferase activity"/>
    <property type="evidence" value="ECO:0007669"/>
    <property type="project" value="UniProtKB-KW"/>
</dbReference>
<comment type="similarity">
    <text evidence="1">Belongs to the N(4)/N(6)-methyltransferase family.</text>
</comment>
<dbReference type="RefSeq" id="WP_207970617.1">
    <property type="nucleotide sequence ID" value="NZ_CP071795.1"/>
</dbReference>
<dbReference type="InterPro" id="IPR052916">
    <property type="entry name" value="Type-I_RE_MTase_Subunit"/>
</dbReference>
<dbReference type="CDD" id="cd02440">
    <property type="entry name" value="AdoMet_MTases"/>
    <property type="match status" value="1"/>
</dbReference>
<evidence type="ECO:0000313" key="6">
    <source>
        <dbReference type="EMBL" id="QTD36429.1"/>
    </source>
</evidence>
<dbReference type="Proteomes" id="UP000663935">
    <property type="component" value="Chromosome"/>
</dbReference>
<keyword evidence="7" id="KW-1185">Reference proteome</keyword>
<keyword evidence="2" id="KW-0680">Restriction system</keyword>
<dbReference type="PANTHER" id="PTHR42998:SF1">
    <property type="entry name" value="TYPE I RESTRICTION ENZYME HINDI METHYLASE SUBUNIT"/>
    <property type="match status" value="1"/>
</dbReference>
<dbReference type="Gene3D" id="3.40.50.150">
    <property type="entry name" value="Vaccinia Virus protein VP39"/>
    <property type="match status" value="1"/>
</dbReference>
<dbReference type="Pfam" id="PF02384">
    <property type="entry name" value="N6_Mtase"/>
    <property type="match status" value="1"/>
</dbReference>
<feature type="domain" description="DNA methylase adenine-specific" evidence="4">
    <location>
        <begin position="280"/>
        <end position="532"/>
    </location>
</feature>
<name>A0ABX7SQC4_9FLAO</name>
<gene>
    <name evidence="6" type="ORF">JL193_09685</name>
</gene>
<keyword evidence="6" id="KW-0808">Transferase</keyword>
<dbReference type="EMBL" id="CP071795">
    <property type="protein sequence ID" value="QTD36429.1"/>
    <property type="molecule type" value="Genomic_DNA"/>
</dbReference>
<organism evidence="6 7">
    <name type="scientific">Polaribacter batillariae</name>
    <dbReference type="NCBI Taxonomy" id="2808900"/>
    <lineage>
        <taxon>Bacteria</taxon>
        <taxon>Pseudomonadati</taxon>
        <taxon>Bacteroidota</taxon>
        <taxon>Flavobacteriia</taxon>
        <taxon>Flavobacteriales</taxon>
        <taxon>Flavobacteriaceae</taxon>
    </lineage>
</organism>
<dbReference type="PANTHER" id="PTHR42998">
    <property type="entry name" value="TYPE I RESTRICTION ENZYME HINDVIIP M PROTEIN-RELATED"/>
    <property type="match status" value="1"/>
</dbReference>
<evidence type="ECO:0000256" key="2">
    <source>
        <dbReference type="ARBA" id="ARBA00022747"/>
    </source>
</evidence>
<dbReference type="Pfam" id="PF13588">
    <property type="entry name" value="HSDR_N_2"/>
    <property type="match status" value="1"/>
</dbReference>
<evidence type="ECO:0000256" key="3">
    <source>
        <dbReference type="ARBA" id="ARBA00023125"/>
    </source>
</evidence>
<sequence>MQKQQKTDKNYMRAYNNEEEVKIHLVLPWLEKLGYKREYMEFEKTIKINEGRKTKSIFADIVVYTDKKLETPLIVVDTKSPSEILSKNGRDQVISYARLLPKIAPIAILTNGNSSQVYQTLDKSRIKELPKRKDLLSDFVGAVLSKNIQDVLRQEAAKELFTIDDVSTFKDLLKKCHNIIRNNEGYDPIQAFDELSKILFAKMYEEQYNKDSNRFTSEIYDRTLKELNVNIVQQQFSEIQKVKGFRDLFPENTTIKLKDRTIKDIVAIFESYDLTLTNFDVKGEAFEYFLGDTFTGGLGEYFTPRNVVEFIVESISPKIGERIVDPFCGTGGFLIYAFEKISEKIRLNDFSDEEKSKWKKVLSDKSLYGTDWKARTAQACKMNMIVHGDGNTGVFQHDGFKNVEDKIVEEKFDICFTNPPFGANETDSEILNSFVLGDGRNSQAREILAIERCLNLVKKETGIVAFVLPDGILNGDRNSYVREYIQREAKVLAVIGLNKETFQGYSTSVKTSVVILQRKKEPNEEISKEIFMAVCTNTGYAPTGLQVTGNQLPDILFDFKNYRKDGNNDPIFKYTKIVHINSLTSRLDAERYIPIEEEFNFEKPSVVSENLFHEINILSKEITSIQKSMQKSFEKKDFDFFKAEKLFSPVTNKISIKSDQEYVRLGISGKGNGVFKKDPVNGSEIKASKLNQVKSGWFVYSRLFAHNGSFSFITNETAGGVFSGEFPTFELQFDKYEKEDLLEYLSFYFVSPQIISLINRLTTGSTKESRARFKEAQFLNLYAPIPKKEEDFLEIVSAIRQINQFKKDIINLYERLDDLPISYRATFPIYEK</sequence>
<dbReference type="PRINTS" id="PR00507">
    <property type="entry name" value="N12N6MTFRASE"/>
</dbReference>
<evidence type="ECO:0000256" key="1">
    <source>
        <dbReference type="ARBA" id="ARBA00006594"/>
    </source>
</evidence>
<dbReference type="InterPro" id="IPR003356">
    <property type="entry name" value="DNA_methylase_A-5"/>
</dbReference>
<dbReference type="GO" id="GO:0032259">
    <property type="term" value="P:methylation"/>
    <property type="evidence" value="ECO:0007669"/>
    <property type="project" value="UniProtKB-KW"/>
</dbReference>